<dbReference type="Gene3D" id="2.40.30.170">
    <property type="match status" value="1"/>
</dbReference>
<accession>A0ABT4CN63</accession>
<name>A0ABT4CN63_9CLOT</name>
<keyword evidence="5" id="KW-1133">Transmembrane helix</keyword>
<sequence>MKKGVKIAFWILVIMGLAAGFIYNYSKGIKVNTYTVKKRNYSQSFKESGEVTADQTNTVYALTNGKIILVNVKEGDKIKKGSLIGKIDTKGLDYQIRQLQAQIKSLDAQKLQTDIKPYEAQIEGFNLQIENLKRQLEDANKELERVKELYDHEIVSEIEYEKAQQNIENIENMILQQQNNIEVLKEQNQPTKGTDEYYEAMKESVRAQIQSLNYEKSRGNIYASMSGIVKSVNVKTGTVITAGTPVVEIFSPEKYKVETYVLTKDIHNINVGTNVECILKTREKDLVFKGSVEKISSTAVDKVSSLGLEEQRIKLTINPEFKDVTVRSGYNLDIKFTTYKKDNSIFITKSSIFPYKDGKAVWVVRESKAYIQPVKIGVEDNKDVIIESGLKEGDTVILDYNIKGLKEGKKVY</sequence>
<dbReference type="RefSeq" id="WP_268047796.1">
    <property type="nucleotide sequence ID" value="NZ_JAPQES010000001.1"/>
</dbReference>
<comment type="similarity">
    <text evidence="2">Belongs to the membrane fusion protein (MFP) (TC 8.A.1) family.</text>
</comment>
<comment type="caution">
    <text evidence="8">The sequence shown here is derived from an EMBL/GenBank/DDBJ whole genome shotgun (WGS) entry which is preliminary data.</text>
</comment>
<evidence type="ECO:0000259" key="6">
    <source>
        <dbReference type="Pfam" id="PF25917"/>
    </source>
</evidence>
<proteinExistence type="inferred from homology"/>
<evidence type="ECO:0000313" key="9">
    <source>
        <dbReference type="Proteomes" id="UP001079657"/>
    </source>
</evidence>
<dbReference type="Pfam" id="PF25967">
    <property type="entry name" value="RND-MFP_C"/>
    <property type="match status" value="1"/>
</dbReference>
<evidence type="ECO:0000313" key="8">
    <source>
        <dbReference type="EMBL" id="MCY6369434.1"/>
    </source>
</evidence>
<keyword evidence="3 4" id="KW-0175">Coiled coil</keyword>
<reference evidence="8" key="1">
    <citation type="submission" date="2022-12" db="EMBL/GenBank/DDBJ databases">
        <authorList>
            <person name="Wang J."/>
        </authorList>
    </citation>
    <scope>NUCLEOTIDE SEQUENCE</scope>
    <source>
        <strain evidence="8">HY-42-06</strain>
    </source>
</reference>
<feature type="coiled-coil region" evidence="4">
    <location>
        <begin position="96"/>
        <end position="187"/>
    </location>
</feature>
<evidence type="ECO:0000256" key="5">
    <source>
        <dbReference type="SAM" id="Phobius"/>
    </source>
</evidence>
<comment type="subcellular location">
    <subcellularLocation>
        <location evidence="1">Cell envelope</location>
    </subcellularLocation>
</comment>
<keyword evidence="5" id="KW-0812">Transmembrane</keyword>
<keyword evidence="5" id="KW-0472">Membrane</keyword>
<evidence type="ECO:0000256" key="3">
    <source>
        <dbReference type="ARBA" id="ARBA00023054"/>
    </source>
</evidence>
<dbReference type="Proteomes" id="UP001079657">
    <property type="component" value="Unassembled WGS sequence"/>
</dbReference>
<feature type="domain" description="Multidrug resistance protein MdtA-like barrel-sandwich hybrid" evidence="6">
    <location>
        <begin position="58"/>
        <end position="245"/>
    </location>
</feature>
<evidence type="ECO:0000256" key="2">
    <source>
        <dbReference type="ARBA" id="ARBA00009477"/>
    </source>
</evidence>
<dbReference type="InterPro" id="IPR006143">
    <property type="entry name" value="RND_pump_MFP"/>
</dbReference>
<dbReference type="Gene3D" id="1.10.287.470">
    <property type="entry name" value="Helix hairpin bin"/>
    <property type="match status" value="1"/>
</dbReference>
<dbReference type="SUPFAM" id="SSF111369">
    <property type="entry name" value="HlyD-like secretion proteins"/>
    <property type="match status" value="1"/>
</dbReference>
<protein>
    <submittedName>
        <fullName evidence="8">Efflux RND transporter periplasmic adaptor subunit</fullName>
    </submittedName>
</protein>
<keyword evidence="9" id="KW-1185">Reference proteome</keyword>
<dbReference type="Gene3D" id="2.40.420.20">
    <property type="match status" value="1"/>
</dbReference>
<dbReference type="NCBIfam" id="TIGR01730">
    <property type="entry name" value="RND_mfp"/>
    <property type="match status" value="1"/>
</dbReference>
<evidence type="ECO:0000259" key="7">
    <source>
        <dbReference type="Pfam" id="PF25967"/>
    </source>
</evidence>
<dbReference type="Gene3D" id="2.40.50.100">
    <property type="match status" value="1"/>
</dbReference>
<feature type="transmembrane region" description="Helical" evidence="5">
    <location>
        <begin position="7"/>
        <end position="25"/>
    </location>
</feature>
<dbReference type="EMBL" id="JAPQES010000001">
    <property type="protein sequence ID" value="MCY6369434.1"/>
    <property type="molecule type" value="Genomic_DNA"/>
</dbReference>
<evidence type="ECO:0000256" key="1">
    <source>
        <dbReference type="ARBA" id="ARBA00004196"/>
    </source>
</evidence>
<dbReference type="InterPro" id="IPR058627">
    <property type="entry name" value="MdtA-like_C"/>
</dbReference>
<dbReference type="PANTHER" id="PTHR32347">
    <property type="entry name" value="EFFLUX SYSTEM COMPONENT YKNX-RELATED"/>
    <property type="match status" value="1"/>
</dbReference>
<dbReference type="InterPro" id="IPR050465">
    <property type="entry name" value="UPF0194_transport"/>
</dbReference>
<dbReference type="Pfam" id="PF25917">
    <property type="entry name" value="BSH_RND"/>
    <property type="match status" value="1"/>
</dbReference>
<gene>
    <name evidence="8" type="ORF">OXH55_02075</name>
</gene>
<feature type="domain" description="Multidrug resistance protein MdtA-like C-terminal permuted SH3" evidence="7">
    <location>
        <begin position="358"/>
        <end position="399"/>
    </location>
</feature>
<evidence type="ECO:0000256" key="4">
    <source>
        <dbReference type="SAM" id="Coils"/>
    </source>
</evidence>
<dbReference type="InterPro" id="IPR058625">
    <property type="entry name" value="MdtA-like_BSH"/>
</dbReference>
<organism evidence="8 9">
    <name type="scientific">Clostridium ganghwense</name>
    <dbReference type="NCBI Taxonomy" id="312089"/>
    <lineage>
        <taxon>Bacteria</taxon>
        <taxon>Bacillati</taxon>
        <taxon>Bacillota</taxon>
        <taxon>Clostridia</taxon>
        <taxon>Eubacteriales</taxon>
        <taxon>Clostridiaceae</taxon>
        <taxon>Clostridium</taxon>
    </lineage>
</organism>